<evidence type="ECO:0000313" key="3">
    <source>
        <dbReference type="Proteomes" id="UP000551501"/>
    </source>
</evidence>
<dbReference type="EMBL" id="JACIFP010000001">
    <property type="protein sequence ID" value="MBB4137373.1"/>
    <property type="molecule type" value="Genomic_DNA"/>
</dbReference>
<dbReference type="InterPro" id="IPR005509">
    <property type="entry name" value="AfsA_hotdog_dom"/>
</dbReference>
<dbReference type="Pfam" id="PF03756">
    <property type="entry name" value="AfsA"/>
    <property type="match status" value="2"/>
</dbReference>
<dbReference type="Proteomes" id="UP000551501">
    <property type="component" value="Unassembled WGS sequence"/>
</dbReference>
<comment type="caution">
    <text evidence="2">The sequence shown here is derived from an EMBL/GenBank/DDBJ whole genome shotgun (WGS) entry which is preliminary data.</text>
</comment>
<evidence type="ECO:0000259" key="1">
    <source>
        <dbReference type="Pfam" id="PF03756"/>
    </source>
</evidence>
<accession>A0A840F4E0</accession>
<dbReference type="AlphaFoldDB" id="A0A840F4E0"/>
<name>A0A840F4E0_9ACTN</name>
<dbReference type="InterPro" id="IPR029069">
    <property type="entry name" value="HotDog_dom_sf"/>
</dbReference>
<dbReference type="SUPFAM" id="SSF54637">
    <property type="entry name" value="Thioesterase/thiol ester dehydrase-isomerase"/>
    <property type="match status" value="1"/>
</dbReference>
<keyword evidence="3" id="KW-1185">Reference proteome</keyword>
<proteinExistence type="predicted"/>
<protein>
    <recommendedName>
        <fullName evidence="1">A-factor biosynthesis hotdog domain-containing protein</fullName>
    </recommendedName>
</protein>
<reference evidence="2 3" key="1">
    <citation type="submission" date="2020-08" db="EMBL/GenBank/DDBJ databases">
        <title>Sequencing the genomes of 1000 actinobacteria strains.</title>
        <authorList>
            <person name="Klenk H.-P."/>
        </authorList>
    </citation>
    <scope>NUCLEOTIDE SEQUENCE [LARGE SCALE GENOMIC DNA]</scope>
    <source>
        <strain evidence="2 3">DSM 45298</strain>
    </source>
</reference>
<gene>
    <name evidence="2" type="ORF">BKA16_003925</name>
</gene>
<sequence length="325" mass="35971">MHRDALSEVYLTDIICDRYPNFRIGVHLPKSHSYYSDHIGPAEHRYDPLLVLECFRQTSILIAHRHVDVDFGQAFIFNSADIRVISPEAMTITAKPGNGEVSAVIVGEKVRGDEVIGITLEMECLLGGVAAAAVTMRIQWMPRGIWTRVRNKGRARLGLGEYRTGIEPQSGRGPRTARVVHPAETLGRRIIRNAVLGDATTTAGGFEIDVLVDQRHPSLFDHPLDHIPGAVLFEAIRQAGIFAAHEFHGLSARRLVLTSLRAEFTRFGELDLHTVIRIRPVDGPDSGFTFEVEVLQEEEPITTGCVRLIRHVSDDARGVLVGGAR</sequence>
<dbReference type="RefSeq" id="WP_183372232.1">
    <property type="nucleotide sequence ID" value="NZ_BAABHL010000126.1"/>
</dbReference>
<feature type="domain" description="A-factor biosynthesis hotdog" evidence="1">
    <location>
        <begin position="2"/>
        <end position="138"/>
    </location>
</feature>
<feature type="domain" description="A-factor biosynthesis hotdog" evidence="1">
    <location>
        <begin position="187"/>
        <end position="306"/>
    </location>
</feature>
<organism evidence="2 3">
    <name type="scientific">Gordonia humi</name>
    <dbReference type="NCBI Taxonomy" id="686429"/>
    <lineage>
        <taxon>Bacteria</taxon>
        <taxon>Bacillati</taxon>
        <taxon>Actinomycetota</taxon>
        <taxon>Actinomycetes</taxon>
        <taxon>Mycobacteriales</taxon>
        <taxon>Gordoniaceae</taxon>
        <taxon>Gordonia</taxon>
    </lineage>
</organism>
<evidence type="ECO:0000313" key="2">
    <source>
        <dbReference type="EMBL" id="MBB4137373.1"/>
    </source>
</evidence>